<comment type="caution">
    <text evidence="2">The sequence shown here is derived from an EMBL/GenBank/DDBJ whole genome shotgun (WGS) entry which is preliminary data.</text>
</comment>
<sequence>MSTDYRKAREDLGVRLRELRLWAPGGRLTGTQLADRCGWHKTKVSKLENGLQTATPEDLKLWAEATGQPEAYDELLARLRGFESHVRSWRRQLAAGHEPVQRTIAAEYARSAVIHGFESATIPGILQNPDYARSIFRRYAELQRSKQDTEEAVRARMQRQEMLYTSHKRFRIIVGHAALRALICPPSVLGAQLNRLDGFIGTDTVQLGVIPPDASLKLPPTGGFWIHDERLVTVETWHAELWIDDADSIATYLRVWKTLQESAVYGNDAHNVINAARRALGLREGA</sequence>
<keyword evidence="3" id="KW-1185">Reference proteome</keyword>
<evidence type="ECO:0000313" key="2">
    <source>
        <dbReference type="EMBL" id="MBY8886669.1"/>
    </source>
</evidence>
<dbReference type="PROSITE" id="PS50943">
    <property type="entry name" value="HTH_CROC1"/>
    <property type="match status" value="1"/>
</dbReference>
<dbReference type="InterPro" id="IPR001387">
    <property type="entry name" value="Cro/C1-type_HTH"/>
</dbReference>
<dbReference type="EMBL" id="JAINVZ010000011">
    <property type="protein sequence ID" value="MBY8886669.1"/>
    <property type="molecule type" value="Genomic_DNA"/>
</dbReference>
<dbReference type="Pfam" id="PF13560">
    <property type="entry name" value="HTH_31"/>
    <property type="match status" value="1"/>
</dbReference>
<dbReference type="Gene3D" id="1.10.260.40">
    <property type="entry name" value="lambda repressor-like DNA-binding domains"/>
    <property type="match status" value="1"/>
</dbReference>
<evidence type="ECO:0000259" key="1">
    <source>
        <dbReference type="PROSITE" id="PS50943"/>
    </source>
</evidence>
<name>A0ABS7QVH7_9ACTN</name>
<organism evidence="2 3">
    <name type="scientific">Streptantibioticus parmotrematis</name>
    <dbReference type="NCBI Taxonomy" id="2873249"/>
    <lineage>
        <taxon>Bacteria</taxon>
        <taxon>Bacillati</taxon>
        <taxon>Actinomycetota</taxon>
        <taxon>Actinomycetes</taxon>
        <taxon>Kitasatosporales</taxon>
        <taxon>Streptomycetaceae</taxon>
        <taxon>Streptantibioticus</taxon>
    </lineage>
</organism>
<dbReference type="SMART" id="SM00530">
    <property type="entry name" value="HTH_XRE"/>
    <property type="match status" value="1"/>
</dbReference>
<accession>A0ABS7QVH7</accession>
<dbReference type="InterPro" id="IPR010982">
    <property type="entry name" value="Lambda_DNA-bd_dom_sf"/>
</dbReference>
<reference evidence="2 3" key="1">
    <citation type="submission" date="2021-08" db="EMBL/GenBank/DDBJ databases">
        <title>Streptomyces sp. PTM05 isolated from lichen.</title>
        <authorList>
            <person name="Somphong A."/>
            <person name="Phongsopitanun W."/>
            <person name="Tanasupawat S."/>
        </authorList>
    </citation>
    <scope>NUCLEOTIDE SEQUENCE [LARGE SCALE GENOMIC DNA]</scope>
    <source>
        <strain evidence="2 3">Ptm05</strain>
    </source>
</reference>
<dbReference type="Pfam" id="PF19054">
    <property type="entry name" value="DUF5753"/>
    <property type="match status" value="1"/>
</dbReference>
<gene>
    <name evidence="2" type="ORF">K7472_17615</name>
</gene>
<dbReference type="RefSeq" id="WP_222979085.1">
    <property type="nucleotide sequence ID" value="NZ_JAINVZ010000011.1"/>
</dbReference>
<dbReference type="Proteomes" id="UP001198565">
    <property type="component" value="Unassembled WGS sequence"/>
</dbReference>
<dbReference type="CDD" id="cd00093">
    <property type="entry name" value="HTH_XRE"/>
    <property type="match status" value="1"/>
</dbReference>
<proteinExistence type="predicted"/>
<dbReference type="InterPro" id="IPR043917">
    <property type="entry name" value="DUF5753"/>
</dbReference>
<dbReference type="SUPFAM" id="SSF47413">
    <property type="entry name" value="lambda repressor-like DNA-binding domains"/>
    <property type="match status" value="1"/>
</dbReference>
<protein>
    <submittedName>
        <fullName evidence="2">Helix-turn-helix transcriptional regulator</fullName>
    </submittedName>
</protein>
<feature type="domain" description="HTH cro/C1-type" evidence="1">
    <location>
        <begin position="31"/>
        <end position="75"/>
    </location>
</feature>
<evidence type="ECO:0000313" key="3">
    <source>
        <dbReference type="Proteomes" id="UP001198565"/>
    </source>
</evidence>